<feature type="region of interest" description="Disordered" evidence="1">
    <location>
        <begin position="1"/>
        <end position="52"/>
    </location>
</feature>
<feature type="region of interest" description="Disordered" evidence="1">
    <location>
        <begin position="64"/>
        <end position="97"/>
    </location>
</feature>
<dbReference type="Proteomes" id="UP001281761">
    <property type="component" value="Unassembled WGS sequence"/>
</dbReference>
<evidence type="ECO:0000313" key="3">
    <source>
        <dbReference type="Proteomes" id="UP001281761"/>
    </source>
</evidence>
<proteinExistence type="predicted"/>
<sequence>MTGFTNQNLRKDTRRRRRSRLKIRQPRTALRSPHFPSTPSKSLLPSPSHPLASPLLATACSVQHVSHASTTTTSRSPSTHSSPNLPNNHSAKPSPLFDLHNTIESTILSTLSSSLSKAKILRNPWSLSQ</sequence>
<comment type="caution">
    <text evidence="2">The sequence shown here is derived from an EMBL/GenBank/DDBJ whole genome shotgun (WGS) entry which is preliminary data.</text>
</comment>
<organism evidence="2 3">
    <name type="scientific">Blattamonas nauphoetae</name>
    <dbReference type="NCBI Taxonomy" id="2049346"/>
    <lineage>
        <taxon>Eukaryota</taxon>
        <taxon>Metamonada</taxon>
        <taxon>Preaxostyla</taxon>
        <taxon>Oxymonadida</taxon>
        <taxon>Blattamonas</taxon>
    </lineage>
</organism>
<evidence type="ECO:0000256" key="1">
    <source>
        <dbReference type="SAM" id="MobiDB-lite"/>
    </source>
</evidence>
<reference evidence="2 3" key="1">
    <citation type="journal article" date="2022" name="bioRxiv">
        <title>Genomics of Preaxostyla Flagellates Illuminates Evolutionary Transitions and the Path Towards Mitochondrial Loss.</title>
        <authorList>
            <person name="Novak L.V.F."/>
            <person name="Treitli S.C."/>
            <person name="Pyrih J."/>
            <person name="Halakuc P."/>
            <person name="Pipaliya S.V."/>
            <person name="Vacek V."/>
            <person name="Brzon O."/>
            <person name="Soukal P."/>
            <person name="Eme L."/>
            <person name="Dacks J.B."/>
            <person name="Karnkowska A."/>
            <person name="Elias M."/>
            <person name="Hampl V."/>
        </authorList>
    </citation>
    <scope>NUCLEOTIDE SEQUENCE [LARGE SCALE GENOMIC DNA]</scope>
    <source>
        <strain evidence="2">NAU3</strain>
        <tissue evidence="2">Gut</tissue>
    </source>
</reference>
<keyword evidence="3" id="KW-1185">Reference proteome</keyword>
<name>A0ABQ9Y2J5_9EUKA</name>
<protein>
    <submittedName>
        <fullName evidence="2">Uncharacterized protein</fullName>
    </submittedName>
</protein>
<evidence type="ECO:0000313" key="2">
    <source>
        <dbReference type="EMBL" id="KAK2957908.1"/>
    </source>
</evidence>
<dbReference type="EMBL" id="JARBJD010000042">
    <property type="protein sequence ID" value="KAK2957908.1"/>
    <property type="molecule type" value="Genomic_DNA"/>
</dbReference>
<accession>A0ABQ9Y2J5</accession>
<gene>
    <name evidence="2" type="ORF">BLNAU_7084</name>
</gene>
<feature type="compositionally biased region" description="Low complexity" evidence="1">
    <location>
        <begin position="37"/>
        <end position="52"/>
    </location>
</feature>
<feature type="compositionally biased region" description="Low complexity" evidence="1">
    <location>
        <begin position="66"/>
        <end position="83"/>
    </location>
</feature>
<feature type="compositionally biased region" description="Basic residues" evidence="1">
    <location>
        <begin position="12"/>
        <end position="25"/>
    </location>
</feature>